<name>A0AAN6GBE1_9BASI</name>
<protein>
    <submittedName>
        <fullName evidence="2">Uncharacterized protein</fullName>
    </submittedName>
</protein>
<evidence type="ECO:0000313" key="2">
    <source>
        <dbReference type="EMBL" id="KAK0529301.1"/>
    </source>
</evidence>
<comment type="caution">
    <text evidence="2">The sequence shown here is derived from an EMBL/GenBank/DDBJ whole genome shotgun (WGS) entry which is preliminary data.</text>
</comment>
<keyword evidence="3" id="KW-1185">Reference proteome</keyword>
<feature type="compositionally biased region" description="Low complexity" evidence="1">
    <location>
        <begin position="136"/>
        <end position="153"/>
    </location>
</feature>
<accession>A0AAN6GBE1</accession>
<dbReference type="AlphaFoldDB" id="A0AAN6GBE1"/>
<evidence type="ECO:0000313" key="3">
    <source>
        <dbReference type="Proteomes" id="UP001176521"/>
    </source>
</evidence>
<reference evidence="2" key="1">
    <citation type="journal article" date="2023" name="PhytoFront">
        <title>Draft Genome Resources of Seven Strains of Tilletia horrida, Causal Agent of Kernel Smut of Rice.</title>
        <authorList>
            <person name="Khanal S."/>
            <person name="Antony Babu S."/>
            <person name="Zhou X.G."/>
        </authorList>
    </citation>
    <scope>NUCLEOTIDE SEQUENCE</scope>
    <source>
        <strain evidence="2">TX3</strain>
    </source>
</reference>
<feature type="region of interest" description="Disordered" evidence="1">
    <location>
        <begin position="113"/>
        <end position="157"/>
    </location>
</feature>
<organism evidence="2 3">
    <name type="scientific">Tilletia horrida</name>
    <dbReference type="NCBI Taxonomy" id="155126"/>
    <lineage>
        <taxon>Eukaryota</taxon>
        <taxon>Fungi</taxon>
        <taxon>Dikarya</taxon>
        <taxon>Basidiomycota</taxon>
        <taxon>Ustilaginomycotina</taxon>
        <taxon>Exobasidiomycetes</taxon>
        <taxon>Tilletiales</taxon>
        <taxon>Tilletiaceae</taxon>
        <taxon>Tilletia</taxon>
    </lineage>
</organism>
<gene>
    <name evidence="2" type="ORF">OC842_004289</name>
</gene>
<dbReference type="Proteomes" id="UP001176521">
    <property type="component" value="Unassembled WGS sequence"/>
</dbReference>
<sequence length="238" mass="25079">MPAITSSLAHSIPGNIFLIPTSATSLPSGNVPAGFRHPLPRALPLDSLVQARGDTAELDSRNWLHFGRKASGVRPVAPSGDHHHGGNMVALIAGVGAADTTIVASSLAFPSAHAPPAEAKGAQVPQKGPGVKRAYSPGSSTPPSELGPGSSGPERIPRFYNDDVDLLRRHFEDGADSDRVVLVLRDARDLVSRDFDLGNLQERSWKDVKSAAASYLCQTHPISCTIYQKATGKSQADP</sequence>
<dbReference type="EMBL" id="JAPDMQ010000247">
    <property type="protein sequence ID" value="KAK0529301.1"/>
    <property type="molecule type" value="Genomic_DNA"/>
</dbReference>
<proteinExistence type="predicted"/>
<evidence type="ECO:0000256" key="1">
    <source>
        <dbReference type="SAM" id="MobiDB-lite"/>
    </source>
</evidence>